<feature type="region of interest" description="Disordered" evidence="1">
    <location>
        <begin position="1"/>
        <end position="33"/>
    </location>
</feature>
<sequence length="33" mass="3809">MRFLANENFPPSDLTIWTDETTQRRQGTAGRQA</sequence>
<dbReference type="KEGG" id="oni:Osc7112_0313"/>
<gene>
    <name evidence="2" type="ORF">Osc7112_0313</name>
</gene>
<proteinExistence type="predicted"/>
<keyword evidence="3" id="KW-1185">Reference proteome</keyword>
<feature type="compositionally biased region" description="Polar residues" evidence="1">
    <location>
        <begin position="18"/>
        <end position="33"/>
    </location>
</feature>
<evidence type="ECO:0000313" key="3">
    <source>
        <dbReference type="Proteomes" id="UP000010478"/>
    </source>
</evidence>
<dbReference type="STRING" id="179408.Osc7112_0313"/>
<name>K9VBU8_9CYAN</name>
<accession>K9VBU8</accession>
<dbReference type="AlphaFoldDB" id="K9VBU8"/>
<evidence type="ECO:0000256" key="1">
    <source>
        <dbReference type="SAM" id="MobiDB-lite"/>
    </source>
</evidence>
<organism evidence="2 3">
    <name type="scientific">Phormidium nigroviride PCC 7112</name>
    <dbReference type="NCBI Taxonomy" id="179408"/>
    <lineage>
        <taxon>Bacteria</taxon>
        <taxon>Bacillati</taxon>
        <taxon>Cyanobacteriota</taxon>
        <taxon>Cyanophyceae</taxon>
        <taxon>Oscillatoriophycideae</taxon>
        <taxon>Oscillatoriales</taxon>
        <taxon>Oscillatoriaceae</taxon>
        <taxon>Phormidium</taxon>
    </lineage>
</organism>
<dbReference type="EMBL" id="CP003614">
    <property type="protein sequence ID" value="AFZ04932.1"/>
    <property type="molecule type" value="Genomic_DNA"/>
</dbReference>
<reference evidence="2 3" key="1">
    <citation type="submission" date="2012-05" db="EMBL/GenBank/DDBJ databases">
        <title>Finished chromosome of genome of Oscillatoria sp. PCC 7112.</title>
        <authorList>
            <consortium name="US DOE Joint Genome Institute"/>
            <person name="Gugger M."/>
            <person name="Coursin T."/>
            <person name="Rippka R."/>
            <person name="Tandeau De Marsac N."/>
            <person name="Huntemann M."/>
            <person name="Wei C.-L."/>
            <person name="Han J."/>
            <person name="Detter J.C."/>
            <person name="Han C."/>
            <person name="Tapia R."/>
            <person name="Davenport K."/>
            <person name="Daligault H."/>
            <person name="Erkkila T."/>
            <person name="Gu W."/>
            <person name="Munk A.C.C."/>
            <person name="Teshima H."/>
            <person name="Xu Y."/>
            <person name="Chain P."/>
            <person name="Chen A."/>
            <person name="Krypides N."/>
            <person name="Mavromatis K."/>
            <person name="Markowitz V."/>
            <person name="Szeto E."/>
            <person name="Ivanova N."/>
            <person name="Mikhailova N."/>
            <person name="Ovchinnikova G."/>
            <person name="Pagani I."/>
            <person name="Pati A."/>
            <person name="Goodwin L."/>
            <person name="Peters L."/>
            <person name="Pitluck S."/>
            <person name="Woyke T."/>
            <person name="Kerfeld C."/>
        </authorList>
    </citation>
    <scope>NUCLEOTIDE SEQUENCE [LARGE SCALE GENOMIC DNA]</scope>
    <source>
        <strain evidence="2 3">PCC 7112</strain>
    </source>
</reference>
<dbReference type="Proteomes" id="UP000010478">
    <property type="component" value="Chromosome"/>
</dbReference>
<dbReference type="HOGENOM" id="CLU_3382983_0_0_3"/>
<protein>
    <submittedName>
        <fullName evidence="2">Uncharacterized protein</fullName>
    </submittedName>
</protein>
<evidence type="ECO:0000313" key="2">
    <source>
        <dbReference type="EMBL" id="AFZ04932.1"/>
    </source>
</evidence>